<evidence type="ECO:0000313" key="18">
    <source>
        <dbReference type="RefSeq" id="XP_005177240.1"/>
    </source>
</evidence>
<dbReference type="SUPFAM" id="SSF52200">
    <property type="entry name" value="Toll/Interleukin receptor TIR domain"/>
    <property type="match status" value="1"/>
</dbReference>
<evidence type="ECO:0000256" key="10">
    <source>
        <dbReference type="ARBA" id="ARBA00023136"/>
    </source>
</evidence>
<keyword evidence="4" id="KW-0433">Leucine-rich repeat</keyword>
<dbReference type="RefSeq" id="XP_005177240.1">
    <property type="nucleotide sequence ID" value="XM_005177183.3"/>
</dbReference>
<keyword evidence="17" id="KW-1185">Reference proteome</keyword>
<evidence type="ECO:0000256" key="12">
    <source>
        <dbReference type="ARBA" id="ARBA00023180"/>
    </source>
</evidence>
<proteinExistence type="inferred from homology"/>
<keyword evidence="10 13" id="KW-0472">Membrane</keyword>
<evidence type="ECO:0000259" key="15">
    <source>
        <dbReference type="PROSITE" id="PS50104"/>
    </source>
</evidence>
<keyword evidence="6 14" id="KW-0732">Signal</keyword>
<evidence type="ECO:0000256" key="13">
    <source>
        <dbReference type="SAM" id="Phobius"/>
    </source>
</evidence>
<gene>
    <name evidence="16" type="primary">101900185</name>
    <name evidence="18" type="synonym">LOC101900185</name>
</gene>
<dbReference type="Pfam" id="PF13855">
    <property type="entry name" value="LRR_8"/>
    <property type="match status" value="1"/>
</dbReference>
<feature type="domain" description="TIR" evidence="15">
    <location>
        <begin position="705"/>
        <end position="851"/>
    </location>
</feature>
<dbReference type="STRING" id="7370.A0A1I8M983"/>
<protein>
    <submittedName>
        <fullName evidence="18">Toll-like receptor Tollo</fullName>
    </submittedName>
</protein>
<evidence type="ECO:0000256" key="14">
    <source>
        <dbReference type="SAM" id="SignalP"/>
    </source>
</evidence>
<dbReference type="InterPro" id="IPR035897">
    <property type="entry name" value="Toll_tir_struct_dom_sf"/>
</dbReference>
<dbReference type="SUPFAM" id="SSF52058">
    <property type="entry name" value="L domain-like"/>
    <property type="match status" value="1"/>
</dbReference>
<dbReference type="GeneID" id="101900185"/>
<dbReference type="OrthoDB" id="1081807at2759"/>
<dbReference type="KEGG" id="mde:101900185"/>
<evidence type="ECO:0000256" key="8">
    <source>
        <dbReference type="ARBA" id="ARBA00022859"/>
    </source>
</evidence>
<dbReference type="GO" id="GO:0002224">
    <property type="term" value="P:toll-like receptor signaling pathway"/>
    <property type="evidence" value="ECO:0007669"/>
    <property type="project" value="InterPro"/>
</dbReference>
<dbReference type="AlphaFoldDB" id="A0A1I8M983"/>
<dbReference type="PROSITE" id="PS50104">
    <property type="entry name" value="TIR"/>
    <property type="match status" value="1"/>
</dbReference>
<evidence type="ECO:0000313" key="16">
    <source>
        <dbReference type="EnsemblMetazoa" id="MDOA002537-PA"/>
    </source>
</evidence>
<dbReference type="PANTHER" id="PTHR24365:SF530">
    <property type="entry name" value="MSTPROX-RELATED"/>
    <property type="match status" value="1"/>
</dbReference>
<evidence type="ECO:0000256" key="4">
    <source>
        <dbReference type="ARBA" id="ARBA00022614"/>
    </source>
</evidence>
<evidence type="ECO:0000256" key="6">
    <source>
        <dbReference type="ARBA" id="ARBA00022729"/>
    </source>
</evidence>
<keyword evidence="3" id="KW-0399">Innate immunity</keyword>
<keyword evidence="7" id="KW-0677">Repeat</keyword>
<keyword evidence="9 13" id="KW-1133">Transmembrane helix</keyword>
<evidence type="ECO:0000313" key="17">
    <source>
        <dbReference type="Proteomes" id="UP001652621"/>
    </source>
</evidence>
<organism evidence="16">
    <name type="scientific">Musca domestica</name>
    <name type="common">House fly</name>
    <dbReference type="NCBI Taxonomy" id="7370"/>
    <lineage>
        <taxon>Eukaryota</taxon>
        <taxon>Metazoa</taxon>
        <taxon>Ecdysozoa</taxon>
        <taxon>Arthropoda</taxon>
        <taxon>Hexapoda</taxon>
        <taxon>Insecta</taxon>
        <taxon>Pterygota</taxon>
        <taxon>Neoptera</taxon>
        <taxon>Endopterygota</taxon>
        <taxon>Diptera</taxon>
        <taxon>Brachycera</taxon>
        <taxon>Muscomorpha</taxon>
        <taxon>Muscoidea</taxon>
        <taxon>Muscidae</taxon>
        <taxon>Musca</taxon>
    </lineage>
</organism>
<sequence length="860" mass="98837">MDILLNPILAILFLFELIGDCCVFGFEDNSSSILVQSDADPFTVGSSYEEFHVDHTSGYEVEIVENPPETNLNILYNFEPLISKLNHDYSYTCLLDEFKNTLLWWTFPNGTLKNKSYMLASAIKYLDLSHQQTFSDEELLKKIGTFGVPDVHVSVFSAAHNNLSHVPYNALTVMSLDLKFLTLSGNNFNVMVPDYGGNGKETITWATFPILPTLKELDISNCKIQHLTRESFRNLTSLTRLYMSNNKILELQSDVFLHVSLLQYLDLSFMNVFDYTSIPTQTLNTLYRQLYGLKIQQLTFKHVPNLKYLDFSHTKLSKNSAVAFTHLGNSLKYLSLCYTAFPMIGNALLRNTALVALDMSGNSLAAYNIIDDAFEGVSETLSVLFFELSNLKNISWVRNLSNLRILGLANNNINSITFETFTNLTNLEVLDLNTNHIGNWYSRVFTNNEKLRVLNLRDNNINIITSEMLKDFSLLNFLSLGDNNFVCDCLLRDLVDVSNSNNRNLECAHEIIQEALEYTCDNLSENKTVADVVASHTLKRLNNRRKGAYPVQNMNLSAAFRKLRFHFNMSGMYPKTCSSVTPQASPVMMNKLNESTMLKLQLLDYEDARYWCFNETEKLGFFDLNCHQRSLVEDIVHQLDNLTYYVVVIVGTLLAVTVVGVIIYVKRWHIYYYYSSIKSAALMSEAVKENDESLRSSHENGGVNMIYDIFISYCQSDRDWVLTELMPNVEDNGDIKICLHERDFQIGVTILDNIISCMDRSRSLMLIISSSFLLSHWCQFEMHLAQRRMFDVCRDCLILVFLEEIPRHKRPKNLQYLMDVKTYIKWPGGKNNNKSRPEECRIFWKRLKRSMQRIASDGVQ</sequence>
<dbReference type="GO" id="GO:0004888">
    <property type="term" value="F:transmembrane signaling receptor activity"/>
    <property type="evidence" value="ECO:0007669"/>
    <property type="project" value="InterPro"/>
</dbReference>
<keyword evidence="12" id="KW-0325">Glycoprotein</keyword>
<evidence type="ECO:0000256" key="11">
    <source>
        <dbReference type="ARBA" id="ARBA00023170"/>
    </source>
</evidence>
<dbReference type="InterPro" id="IPR003591">
    <property type="entry name" value="Leu-rich_rpt_typical-subtyp"/>
</dbReference>
<dbReference type="InterPro" id="IPR026906">
    <property type="entry name" value="LRR_5"/>
</dbReference>
<evidence type="ECO:0000256" key="5">
    <source>
        <dbReference type="ARBA" id="ARBA00022692"/>
    </source>
</evidence>
<comment type="subcellular location">
    <subcellularLocation>
        <location evidence="1">Membrane</location>
        <topology evidence="1">Single-pass type I membrane protein</topology>
    </subcellularLocation>
</comment>
<dbReference type="VEuPathDB" id="VectorBase:MDOA002537"/>
<dbReference type="SMART" id="SM00255">
    <property type="entry name" value="TIR"/>
    <property type="match status" value="1"/>
</dbReference>
<keyword evidence="8" id="KW-0391">Immunity</keyword>
<dbReference type="FunFam" id="3.40.50.10140:FF:000001">
    <property type="entry name" value="Toll-like receptor 2"/>
    <property type="match status" value="1"/>
</dbReference>
<evidence type="ECO:0000256" key="7">
    <source>
        <dbReference type="ARBA" id="ARBA00022737"/>
    </source>
</evidence>
<dbReference type="Gene3D" id="3.80.10.10">
    <property type="entry name" value="Ribonuclease Inhibitor"/>
    <property type="match status" value="2"/>
</dbReference>
<dbReference type="InterPro" id="IPR001611">
    <property type="entry name" value="Leu-rich_rpt"/>
</dbReference>
<feature type="chain" id="PRO_5044560035" evidence="14">
    <location>
        <begin position="26"/>
        <end position="860"/>
    </location>
</feature>
<dbReference type="Proteomes" id="UP001652621">
    <property type="component" value="Unplaced"/>
</dbReference>
<dbReference type="EnsemblMetazoa" id="MDOA002537-RA">
    <property type="protein sequence ID" value="MDOA002537-PA"/>
    <property type="gene ID" value="MDOA002537"/>
</dbReference>
<evidence type="ECO:0000256" key="3">
    <source>
        <dbReference type="ARBA" id="ARBA00022588"/>
    </source>
</evidence>
<dbReference type="InterPro" id="IPR000157">
    <property type="entry name" value="TIR_dom"/>
</dbReference>
<comment type="similarity">
    <text evidence="2">Belongs to the Toll-like receptor family.</text>
</comment>
<dbReference type="eggNOG" id="KOG0619">
    <property type="taxonomic scope" value="Eukaryota"/>
</dbReference>
<name>A0A1I8M983_MUSDO</name>
<dbReference type="Gene3D" id="3.40.50.10140">
    <property type="entry name" value="Toll/interleukin-1 receptor homology (TIR) domain"/>
    <property type="match status" value="1"/>
</dbReference>
<accession>A0A1I8M983</accession>
<evidence type="ECO:0000256" key="1">
    <source>
        <dbReference type="ARBA" id="ARBA00004479"/>
    </source>
</evidence>
<keyword evidence="5 13" id="KW-0812">Transmembrane</keyword>
<dbReference type="InterPro" id="IPR032675">
    <property type="entry name" value="LRR_dom_sf"/>
</dbReference>
<dbReference type="Pfam" id="PF13306">
    <property type="entry name" value="LRR_5"/>
    <property type="match status" value="1"/>
</dbReference>
<reference evidence="18" key="2">
    <citation type="submission" date="2025-04" db="UniProtKB">
        <authorList>
            <consortium name="RefSeq"/>
        </authorList>
    </citation>
    <scope>IDENTIFICATION</scope>
    <source>
        <strain evidence="18">Aabys</strain>
    </source>
</reference>
<dbReference type="GO" id="GO:0005886">
    <property type="term" value="C:plasma membrane"/>
    <property type="evidence" value="ECO:0007669"/>
    <property type="project" value="TreeGrafter"/>
</dbReference>
<evidence type="ECO:0000256" key="9">
    <source>
        <dbReference type="ARBA" id="ARBA00022989"/>
    </source>
</evidence>
<dbReference type="Pfam" id="PF01582">
    <property type="entry name" value="TIR"/>
    <property type="match status" value="1"/>
</dbReference>
<feature type="transmembrane region" description="Helical" evidence="13">
    <location>
        <begin position="642"/>
        <end position="665"/>
    </location>
</feature>
<keyword evidence="11" id="KW-0675">Receptor</keyword>
<dbReference type="PROSITE" id="PS51450">
    <property type="entry name" value="LRR"/>
    <property type="match status" value="2"/>
</dbReference>
<reference evidence="16" key="1">
    <citation type="submission" date="2020-05" db="UniProtKB">
        <authorList>
            <consortium name="EnsemblMetazoa"/>
        </authorList>
    </citation>
    <scope>IDENTIFICATION</scope>
    <source>
        <strain evidence="16">Aabys</strain>
    </source>
</reference>
<feature type="signal peptide" evidence="14">
    <location>
        <begin position="1"/>
        <end position="25"/>
    </location>
</feature>
<dbReference type="GO" id="GO:0045087">
    <property type="term" value="P:innate immune response"/>
    <property type="evidence" value="ECO:0007669"/>
    <property type="project" value="UniProtKB-KW"/>
</dbReference>
<dbReference type="VEuPathDB" id="VectorBase:MDOMA2_008224"/>
<evidence type="ECO:0000256" key="2">
    <source>
        <dbReference type="ARBA" id="ARBA00009634"/>
    </source>
</evidence>
<dbReference type="SMART" id="SM00369">
    <property type="entry name" value="LRR_TYP"/>
    <property type="match status" value="6"/>
</dbReference>
<dbReference type="PANTHER" id="PTHR24365">
    <property type="entry name" value="TOLL-LIKE RECEPTOR"/>
    <property type="match status" value="1"/>
</dbReference>